<proteinExistence type="predicted"/>
<accession>A0A934K1C1</accession>
<name>A0A934K1C1_9BACT</name>
<dbReference type="Proteomes" id="UP000612893">
    <property type="component" value="Unassembled WGS sequence"/>
</dbReference>
<dbReference type="EMBL" id="JAEKNR010000037">
    <property type="protein sequence ID" value="MBJ7597089.1"/>
    <property type="molecule type" value="Genomic_DNA"/>
</dbReference>
<organism evidence="1 2">
    <name type="scientific">Candidatus Nephthysia bennettiae</name>
    <dbReference type="NCBI Taxonomy" id="3127016"/>
    <lineage>
        <taxon>Bacteria</taxon>
        <taxon>Bacillati</taxon>
        <taxon>Candidatus Dormiibacterota</taxon>
        <taxon>Candidatus Dormibacteria</taxon>
        <taxon>Candidatus Dormibacterales</taxon>
        <taxon>Candidatus Dormibacteraceae</taxon>
        <taxon>Candidatus Nephthysia</taxon>
    </lineage>
</organism>
<reference evidence="1" key="1">
    <citation type="submission" date="2020-10" db="EMBL/GenBank/DDBJ databases">
        <title>Ca. Dormibacterota MAGs.</title>
        <authorList>
            <person name="Montgomery K."/>
        </authorList>
    </citation>
    <scope>NUCLEOTIDE SEQUENCE [LARGE SCALE GENOMIC DNA]</scope>
    <source>
        <strain evidence="1">SC8812_S17_10</strain>
    </source>
</reference>
<sequence length="83" mass="8900">MTFTATSFRVVDKFGGGGGDIVVNGDEIDFFNVPECGLFLPKGVGRYQWSLQGATLQLAPLNSDPCPVRPTHFSNQSYTKSGG</sequence>
<dbReference type="AlphaFoldDB" id="A0A934K1C1"/>
<evidence type="ECO:0000313" key="2">
    <source>
        <dbReference type="Proteomes" id="UP000612893"/>
    </source>
</evidence>
<keyword evidence="2" id="KW-1185">Reference proteome</keyword>
<dbReference type="RefSeq" id="WP_338199045.1">
    <property type="nucleotide sequence ID" value="NZ_JAEKNR010000037.1"/>
</dbReference>
<protein>
    <submittedName>
        <fullName evidence="1">Uncharacterized protein</fullName>
    </submittedName>
</protein>
<comment type="caution">
    <text evidence="1">The sequence shown here is derived from an EMBL/GenBank/DDBJ whole genome shotgun (WGS) entry which is preliminary data.</text>
</comment>
<gene>
    <name evidence="1" type="ORF">JF922_03250</name>
</gene>
<evidence type="ECO:0000313" key="1">
    <source>
        <dbReference type="EMBL" id="MBJ7597089.1"/>
    </source>
</evidence>